<gene>
    <name evidence="4" type="ORF">FOZ62_028631</name>
</gene>
<protein>
    <recommendedName>
        <fullName evidence="3">Tyr recombinase domain-containing protein</fullName>
    </recommendedName>
</protein>
<feature type="region of interest" description="Disordered" evidence="2">
    <location>
        <begin position="430"/>
        <end position="476"/>
    </location>
</feature>
<evidence type="ECO:0000313" key="5">
    <source>
        <dbReference type="Proteomes" id="UP000574390"/>
    </source>
</evidence>
<dbReference type="InterPro" id="IPR052925">
    <property type="entry name" value="Phage_Integrase-like_Recomb"/>
</dbReference>
<dbReference type="SUPFAM" id="SSF56349">
    <property type="entry name" value="DNA breaking-rejoining enzymes"/>
    <property type="match status" value="1"/>
</dbReference>
<evidence type="ECO:0000256" key="1">
    <source>
        <dbReference type="ARBA" id="ARBA00023172"/>
    </source>
</evidence>
<dbReference type="PROSITE" id="PS51898">
    <property type="entry name" value="TYR_RECOMBINASE"/>
    <property type="match status" value="1"/>
</dbReference>
<comment type="caution">
    <text evidence="4">The sequence shown here is derived from an EMBL/GenBank/DDBJ whole genome shotgun (WGS) entry which is preliminary data.</text>
</comment>
<dbReference type="InterPro" id="IPR013762">
    <property type="entry name" value="Integrase-like_cat_sf"/>
</dbReference>
<sequence length="496" mass="55177">MNNDLTLDDLIGRVRGAEDDNIREEAGDLLRRLDTLKNVEAIPFNVARDRDVLDVSDYNVNIRSLGPAHVPPRATSTRVTTPTIWTSGLLTFNTVPKIDPTYLTPFEVTLCGLTLALPLLVDCGTWFRMDPRLRLFVRSGRSYFDVQDNATITSQMVDDEHLTEEYVISTLGELLRWAVVEGFLSALRCWDVSTTYYVLGVPTLPNDANLNARTCQRIPMSVHYAYLRLLGQTELSTPHSGRKNSSTAVLLGVAACLRPGELADLREEDIRYDPKTRALYVNVREGKTDVEKQGEIVVVGCCCGPQQPESSHLCPVHRTLRLLQEGVGMRDHTSTRSIFGCSRGELDADIKNILRVVTGSSARATSHALRRSGVQLLAEQGVSAQEIADHGRWRSTSTVLNTYLRQSSSYEQKAQTYPAKMLGLVQRDLTRATSATDPKPQPPYTRAAMRARPKRNPQSGAGANPKQSRRPRRPLVLQTSEEVALWGEANIPEFPL</sequence>
<dbReference type="GO" id="GO:0015074">
    <property type="term" value="P:DNA integration"/>
    <property type="evidence" value="ECO:0007669"/>
    <property type="project" value="InterPro"/>
</dbReference>
<evidence type="ECO:0000259" key="3">
    <source>
        <dbReference type="PROSITE" id="PS51898"/>
    </source>
</evidence>
<organism evidence="4 5">
    <name type="scientific">Perkinsus olseni</name>
    <name type="common">Perkinsus atlanticus</name>
    <dbReference type="NCBI Taxonomy" id="32597"/>
    <lineage>
        <taxon>Eukaryota</taxon>
        <taxon>Sar</taxon>
        <taxon>Alveolata</taxon>
        <taxon>Perkinsozoa</taxon>
        <taxon>Perkinsea</taxon>
        <taxon>Perkinsida</taxon>
        <taxon>Perkinsidae</taxon>
        <taxon>Perkinsus</taxon>
    </lineage>
</organism>
<dbReference type="InterPro" id="IPR002104">
    <property type="entry name" value="Integrase_catalytic"/>
</dbReference>
<dbReference type="Proteomes" id="UP000574390">
    <property type="component" value="Unassembled WGS sequence"/>
</dbReference>
<evidence type="ECO:0000256" key="2">
    <source>
        <dbReference type="SAM" id="MobiDB-lite"/>
    </source>
</evidence>
<keyword evidence="1" id="KW-0233">DNA recombination</keyword>
<dbReference type="GO" id="GO:0003677">
    <property type="term" value="F:DNA binding"/>
    <property type="evidence" value="ECO:0007669"/>
    <property type="project" value="InterPro"/>
</dbReference>
<dbReference type="GO" id="GO:0006310">
    <property type="term" value="P:DNA recombination"/>
    <property type="evidence" value="ECO:0007669"/>
    <property type="project" value="UniProtKB-KW"/>
</dbReference>
<proteinExistence type="predicted"/>
<dbReference type="InterPro" id="IPR011010">
    <property type="entry name" value="DNA_brk_join_enz"/>
</dbReference>
<evidence type="ECO:0000313" key="4">
    <source>
        <dbReference type="EMBL" id="KAF4740860.1"/>
    </source>
</evidence>
<reference evidence="4 5" key="1">
    <citation type="submission" date="2020-04" db="EMBL/GenBank/DDBJ databases">
        <title>Perkinsus olseni comparative genomics.</title>
        <authorList>
            <person name="Bogema D.R."/>
        </authorList>
    </citation>
    <scope>NUCLEOTIDE SEQUENCE [LARGE SCALE GENOMIC DNA]</scope>
    <source>
        <strain evidence="4">ATCC PRA-205</strain>
    </source>
</reference>
<accession>A0A7J6T8X3</accession>
<dbReference type="PANTHER" id="PTHR34605:SF4">
    <property type="entry name" value="DNA ADENINE METHYLTRANSFERASE"/>
    <property type="match status" value="1"/>
</dbReference>
<dbReference type="AlphaFoldDB" id="A0A7J6T8X3"/>
<dbReference type="PANTHER" id="PTHR34605">
    <property type="entry name" value="PHAGE_INTEGRASE DOMAIN-CONTAINING PROTEIN"/>
    <property type="match status" value="1"/>
</dbReference>
<dbReference type="Gene3D" id="1.10.443.10">
    <property type="entry name" value="Intergrase catalytic core"/>
    <property type="match status" value="1"/>
</dbReference>
<dbReference type="EMBL" id="JABANM010009482">
    <property type="protein sequence ID" value="KAF4740860.1"/>
    <property type="molecule type" value="Genomic_DNA"/>
</dbReference>
<name>A0A7J6T8X3_PEROL</name>
<feature type="domain" description="Tyr recombinase" evidence="3">
    <location>
        <begin position="215"/>
        <end position="418"/>
    </location>
</feature>